<feature type="chain" id="PRO_5041356275" evidence="2">
    <location>
        <begin position="16"/>
        <end position="329"/>
    </location>
</feature>
<sequence>MQLLLISLLATVALAQYGPPPGETRINARYFPTNGELAEAPLAAQQAMLQTTEGPRFAASQDSETGIEAVDRKGASSSSFRGSSSPYLGLQNDHHRHAEDDVEQPERAAGAPATAPLSAHISRVHTQPEDEVEEVLEELKEKEKPTPAWLRRFHKWKRELEETPVSGEAEFLAEREKELKKVKAPEIVSAYGLPPAPEKPEFSAQKDHSGYSSSSAEAKISDEALAKNKEEEIVLEHLVDELKEKEKVEKAEEVGEGEKKEQKMKLVDGDSQRGGQVDSSFSNDQECQKVQEMGPQMSGLGPYGSALNGGGMGGLGLGSGLSPYGLTRK</sequence>
<accession>A0AA36GFM0</accession>
<evidence type="ECO:0000256" key="1">
    <source>
        <dbReference type="SAM" id="MobiDB-lite"/>
    </source>
</evidence>
<dbReference type="EMBL" id="CATQJA010002708">
    <property type="protein sequence ID" value="CAJ0586518.1"/>
    <property type="molecule type" value="Genomic_DNA"/>
</dbReference>
<feature type="region of interest" description="Disordered" evidence="1">
    <location>
        <begin position="310"/>
        <end position="329"/>
    </location>
</feature>
<feature type="region of interest" description="Disordered" evidence="1">
    <location>
        <begin position="191"/>
        <end position="218"/>
    </location>
</feature>
<dbReference type="Proteomes" id="UP001177023">
    <property type="component" value="Unassembled WGS sequence"/>
</dbReference>
<evidence type="ECO:0000256" key="2">
    <source>
        <dbReference type="SAM" id="SignalP"/>
    </source>
</evidence>
<feature type="region of interest" description="Disordered" evidence="1">
    <location>
        <begin position="246"/>
        <end position="287"/>
    </location>
</feature>
<dbReference type="AlphaFoldDB" id="A0AA36GFM0"/>
<feature type="non-terminal residue" evidence="3">
    <location>
        <position position="329"/>
    </location>
</feature>
<feature type="compositionally biased region" description="Gly residues" evidence="1">
    <location>
        <begin position="310"/>
        <end position="319"/>
    </location>
</feature>
<protein>
    <submittedName>
        <fullName evidence="3">Uncharacterized protein</fullName>
    </submittedName>
</protein>
<reference evidence="3" key="1">
    <citation type="submission" date="2023-06" db="EMBL/GenBank/DDBJ databases">
        <authorList>
            <person name="Delattre M."/>
        </authorList>
    </citation>
    <scope>NUCLEOTIDE SEQUENCE</scope>
    <source>
        <strain evidence="3">AF72</strain>
    </source>
</reference>
<feature type="compositionally biased region" description="Low complexity" evidence="1">
    <location>
        <begin position="320"/>
        <end position="329"/>
    </location>
</feature>
<feature type="compositionally biased region" description="Basic and acidic residues" evidence="1">
    <location>
        <begin position="198"/>
        <end position="209"/>
    </location>
</feature>
<proteinExistence type="predicted"/>
<gene>
    <name evidence="3" type="ORF">MSPICULIGERA_LOCUS24522</name>
</gene>
<feature type="signal peptide" evidence="2">
    <location>
        <begin position="1"/>
        <end position="15"/>
    </location>
</feature>
<evidence type="ECO:0000313" key="3">
    <source>
        <dbReference type="EMBL" id="CAJ0586518.1"/>
    </source>
</evidence>
<feature type="compositionally biased region" description="Low complexity" evidence="1">
    <location>
        <begin position="76"/>
        <end position="85"/>
    </location>
</feature>
<feature type="compositionally biased region" description="Polar residues" evidence="1">
    <location>
        <begin position="273"/>
        <end position="285"/>
    </location>
</feature>
<feature type="compositionally biased region" description="Low complexity" evidence="1">
    <location>
        <begin position="107"/>
        <end position="119"/>
    </location>
</feature>
<organism evidence="3 4">
    <name type="scientific">Mesorhabditis spiculigera</name>
    <dbReference type="NCBI Taxonomy" id="96644"/>
    <lineage>
        <taxon>Eukaryota</taxon>
        <taxon>Metazoa</taxon>
        <taxon>Ecdysozoa</taxon>
        <taxon>Nematoda</taxon>
        <taxon>Chromadorea</taxon>
        <taxon>Rhabditida</taxon>
        <taxon>Rhabditina</taxon>
        <taxon>Rhabditomorpha</taxon>
        <taxon>Rhabditoidea</taxon>
        <taxon>Rhabditidae</taxon>
        <taxon>Mesorhabditinae</taxon>
        <taxon>Mesorhabditis</taxon>
    </lineage>
</organism>
<feature type="compositionally biased region" description="Basic and acidic residues" evidence="1">
    <location>
        <begin position="246"/>
        <end position="271"/>
    </location>
</feature>
<keyword evidence="4" id="KW-1185">Reference proteome</keyword>
<comment type="caution">
    <text evidence="3">The sequence shown here is derived from an EMBL/GenBank/DDBJ whole genome shotgun (WGS) entry which is preliminary data.</text>
</comment>
<keyword evidence="2" id="KW-0732">Signal</keyword>
<name>A0AA36GFM0_9BILA</name>
<evidence type="ECO:0000313" key="4">
    <source>
        <dbReference type="Proteomes" id="UP001177023"/>
    </source>
</evidence>
<feature type="region of interest" description="Disordered" evidence="1">
    <location>
        <begin position="49"/>
        <end position="130"/>
    </location>
</feature>